<feature type="compositionally biased region" description="Acidic residues" evidence="1">
    <location>
        <begin position="15"/>
        <end position="24"/>
    </location>
</feature>
<organism evidence="2 3">
    <name type="scientific">Cirrhinus mrigala</name>
    <name type="common">Mrigala</name>
    <dbReference type="NCBI Taxonomy" id="683832"/>
    <lineage>
        <taxon>Eukaryota</taxon>
        <taxon>Metazoa</taxon>
        <taxon>Chordata</taxon>
        <taxon>Craniata</taxon>
        <taxon>Vertebrata</taxon>
        <taxon>Euteleostomi</taxon>
        <taxon>Actinopterygii</taxon>
        <taxon>Neopterygii</taxon>
        <taxon>Teleostei</taxon>
        <taxon>Ostariophysi</taxon>
        <taxon>Cypriniformes</taxon>
        <taxon>Cyprinidae</taxon>
        <taxon>Labeoninae</taxon>
        <taxon>Labeonini</taxon>
        <taxon>Cirrhinus</taxon>
    </lineage>
</organism>
<dbReference type="EMBL" id="JAMKFB020000007">
    <property type="protein sequence ID" value="KAL0187616.1"/>
    <property type="molecule type" value="Genomic_DNA"/>
</dbReference>
<evidence type="ECO:0000256" key="1">
    <source>
        <dbReference type="SAM" id="MobiDB-lite"/>
    </source>
</evidence>
<reference evidence="2 3" key="1">
    <citation type="submission" date="2024-05" db="EMBL/GenBank/DDBJ databases">
        <title>Genome sequencing and assembly of Indian major carp, Cirrhinus mrigala (Hamilton, 1822).</title>
        <authorList>
            <person name="Mohindra V."/>
            <person name="Chowdhury L.M."/>
            <person name="Lal K."/>
            <person name="Jena J.K."/>
        </authorList>
    </citation>
    <scope>NUCLEOTIDE SEQUENCE [LARGE SCALE GENOMIC DNA]</scope>
    <source>
        <strain evidence="2">CM1030</strain>
        <tissue evidence="2">Blood</tissue>
    </source>
</reference>
<comment type="caution">
    <text evidence="2">The sequence shown here is derived from an EMBL/GenBank/DDBJ whole genome shotgun (WGS) entry which is preliminary data.</text>
</comment>
<evidence type="ECO:0000313" key="2">
    <source>
        <dbReference type="EMBL" id="KAL0187616.1"/>
    </source>
</evidence>
<dbReference type="Proteomes" id="UP001529510">
    <property type="component" value="Unassembled WGS sequence"/>
</dbReference>
<keyword evidence="3" id="KW-1185">Reference proteome</keyword>
<feature type="non-terminal residue" evidence="2">
    <location>
        <position position="1"/>
    </location>
</feature>
<gene>
    <name evidence="2" type="ORF">M9458_014715</name>
</gene>
<name>A0ABD0QN01_CIRMR</name>
<proteinExistence type="predicted"/>
<evidence type="ECO:0000313" key="3">
    <source>
        <dbReference type="Proteomes" id="UP001529510"/>
    </source>
</evidence>
<sequence length="79" mass="8978">DGADDDLVLQQDADHQEDDIEQEHDEAQQFAHLPLTGGNGDDDEEEHEEEQHDGAEQTVTTHPNRAHIVDNGEQQPWER</sequence>
<protein>
    <submittedName>
        <fullName evidence="2">Uncharacterized protein</fullName>
    </submittedName>
</protein>
<accession>A0ABD0QN01</accession>
<feature type="region of interest" description="Disordered" evidence="1">
    <location>
        <begin position="1"/>
        <end position="79"/>
    </location>
</feature>
<dbReference type="AlphaFoldDB" id="A0ABD0QN01"/>